<dbReference type="GO" id="GO:0004550">
    <property type="term" value="F:nucleoside diphosphate kinase activity"/>
    <property type="evidence" value="ECO:0007669"/>
    <property type="project" value="UniProtKB-EC"/>
</dbReference>
<dbReference type="GO" id="GO:0006228">
    <property type="term" value="P:UTP biosynthetic process"/>
    <property type="evidence" value="ECO:0007669"/>
    <property type="project" value="InterPro"/>
</dbReference>
<proteinExistence type="inferred from homology"/>
<evidence type="ECO:0000256" key="5">
    <source>
        <dbReference type="ARBA" id="ARBA00022723"/>
    </source>
</evidence>
<feature type="binding site" evidence="11">
    <location>
        <position position="86"/>
    </location>
    <ligand>
        <name>ATP</name>
        <dbReference type="ChEBI" id="CHEBI:30616"/>
    </ligand>
</feature>
<feature type="binding site" evidence="11">
    <location>
        <position position="113"/>
    </location>
    <ligand>
        <name>ATP</name>
        <dbReference type="ChEBI" id="CHEBI:30616"/>
    </ligand>
</feature>
<dbReference type="PROSITE" id="PS51374">
    <property type="entry name" value="NDPK_LIKE"/>
    <property type="match status" value="1"/>
</dbReference>
<feature type="binding site" evidence="11">
    <location>
        <position position="103"/>
    </location>
    <ligand>
        <name>ATP</name>
        <dbReference type="ChEBI" id="CHEBI:30616"/>
    </ligand>
</feature>
<dbReference type="GO" id="GO:0006241">
    <property type="term" value="P:CTP biosynthetic process"/>
    <property type="evidence" value="ECO:0007669"/>
    <property type="project" value="InterPro"/>
</dbReference>
<keyword evidence="8" id="KW-0067">ATP-binding</keyword>
<feature type="binding site" evidence="11">
    <location>
        <position position="58"/>
    </location>
    <ligand>
        <name>ATP</name>
        <dbReference type="ChEBI" id="CHEBI:30616"/>
    </ligand>
</feature>
<keyword evidence="6" id="KW-0547">Nucleotide-binding</keyword>
<dbReference type="Gene3D" id="3.30.70.141">
    <property type="entry name" value="Nucleoside diphosphate kinase-like domain"/>
    <property type="match status" value="1"/>
</dbReference>
<feature type="binding site" evidence="11">
    <location>
        <position position="92"/>
    </location>
    <ligand>
        <name>ATP</name>
        <dbReference type="ChEBI" id="CHEBI:30616"/>
    </ligand>
</feature>
<dbReference type="AlphaFoldDB" id="A0A9E2BFQ7"/>
<organism evidence="14 15">
    <name type="scientific">Psychracetigena formicireducens</name>
    <dbReference type="NCBI Taxonomy" id="2986056"/>
    <lineage>
        <taxon>Bacteria</taxon>
        <taxon>Bacillati</taxon>
        <taxon>Candidatus Lithacetigenota</taxon>
        <taxon>Candidatus Psychracetigena</taxon>
    </lineage>
</organism>
<evidence type="ECO:0000256" key="12">
    <source>
        <dbReference type="RuleBase" id="RU004011"/>
    </source>
</evidence>
<dbReference type="GO" id="GO:0006183">
    <property type="term" value="P:GTP biosynthetic process"/>
    <property type="evidence" value="ECO:0007669"/>
    <property type="project" value="InterPro"/>
</dbReference>
<evidence type="ECO:0000256" key="4">
    <source>
        <dbReference type="ARBA" id="ARBA00022679"/>
    </source>
</evidence>
<dbReference type="EC" id="2.7.4.6" evidence="2"/>
<reference evidence="14 15" key="1">
    <citation type="journal article" date="2021" name="bioRxiv">
        <title>Unique metabolic strategies in Hadean analogues reveal hints for primordial physiology.</title>
        <authorList>
            <person name="Nobu M.K."/>
            <person name="Nakai R."/>
            <person name="Tamazawa S."/>
            <person name="Mori H."/>
            <person name="Toyoda A."/>
            <person name="Ijiri A."/>
            <person name="Suzuki S."/>
            <person name="Kurokawa K."/>
            <person name="Kamagata Y."/>
            <person name="Tamaki H."/>
        </authorList>
    </citation>
    <scope>NUCLEOTIDE SEQUENCE [LARGE SCALE GENOMIC DNA]</scope>
    <source>
        <strain evidence="14">BS525</strain>
    </source>
</reference>
<dbReference type="PRINTS" id="PR01243">
    <property type="entry name" value="NUCDPKINASE"/>
</dbReference>
<dbReference type="PANTHER" id="PTHR46161:SF3">
    <property type="entry name" value="NUCLEOSIDE DIPHOSPHATE KINASE DDB_G0292928-RELATED"/>
    <property type="match status" value="1"/>
</dbReference>
<evidence type="ECO:0000256" key="10">
    <source>
        <dbReference type="ARBA" id="ARBA00023080"/>
    </source>
</evidence>
<dbReference type="InterPro" id="IPR034907">
    <property type="entry name" value="NDK-like_dom"/>
</dbReference>
<keyword evidence="7 14" id="KW-0418">Kinase</keyword>
<keyword evidence="5" id="KW-0479">Metal-binding</keyword>
<evidence type="ECO:0000256" key="9">
    <source>
        <dbReference type="ARBA" id="ARBA00022842"/>
    </source>
</evidence>
<dbReference type="FunFam" id="3.30.70.141:FF:000003">
    <property type="entry name" value="Nucleoside diphosphate kinase"/>
    <property type="match status" value="1"/>
</dbReference>
<sequence>MKEITLGIIKPDAVEKKIIGKVISMIESTHLNFVEIKMVSLTKTTLEELYQEHTGKAFLPELIEFMASGPVLLLLLEGENAVNTLRSLCGDTNPDKALPGTIRRDCGEGLPKNAIHASDSQESAKREINLLFPEHQIV</sequence>
<evidence type="ECO:0000259" key="13">
    <source>
        <dbReference type="SMART" id="SM00562"/>
    </source>
</evidence>
<dbReference type="SMART" id="SM00562">
    <property type="entry name" value="NDK"/>
    <property type="match status" value="1"/>
</dbReference>
<gene>
    <name evidence="14" type="primary">ndk</name>
    <name evidence="14" type="ORF">DDT42_00606</name>
</gene>
<feature type="domain" description="Nucleoside diphosphate kinase-like" evidence="13">
    <location>
        <begin position="2"/>
        <end position="138"/>
    </location>
</feature>
<dbReference type="EMBL" id="QLTW01000020">
    <property type="protein sequence ID" value="MBT9144758.1"/>
    <property type="molecule type" value="Genomic_DNA"/>
</dbReference>
<dbReference type="SUPFAM" id="SSF54919">
    <property type="entry name" value="Nucleoside diphosphate kinase, NDK"/>
    <property type="match status" value="1"/>
</dbReference>
<dbReference type="PANTHER" id="PTHR46161">
    <property type="entry name" value="NUCLEOSIDE DIPHOSPHATE KINASE"/>
    <property type="match status" value="1"/>
</dbReference>
<dbReference type="CDD" id="cd04413">
    <property type="entry name" value="NDPk_I"/>
    <property type="match status" value="1"/>
</dbReference>
<feature type="active site" description="Pros-phosphohistidine intermediate" evidence="11">
    <location>
        <position position="116"/>
    </location>
</feature>
<dbReference type="InterPro" id="IPR001564">
    <property type="entry name" value="Nucleoside_diP_kinase"/>
</dbReference>
<evidence type="ECO:0000256" key="11">
    <source>
        <dbReference type="PROSITE-ProRule" id="PRU00706"/>
    </source>
</evidence>
<evidence type="ECO:0000313" key="14">
    <source>
        <dbReference type="EMBL" id="MBT9144758.1"/>
    </source>
</evidence>
<name>A0A9E2BFQ7_PSYF1</name>
<keyword evidence="10" id="KW-0546">Nucleotide metabolism</keyword>
<dbReference type="InterPro" id="IPR036850">
    <property type="entry name" value="NDK-like_dom_sf"/>
</dbReference>
<keyword evidence="9" id="KW-0460">Magnesium</keyword>
<evidence type="ECO:0000256" key="8">
    <source>
        <dbReference type="ARBA" id="ARBA00022840"/>
    </source>
</evidence>
<accession>A0A9E2BFQ7</accession>
<evidence type="ECO:0000256" key="7">
    <source>
        <dbReference type="ARBA" id="ARBA00022777"/>
    </source>
</evidence>
<evidence type="ECO:0000256" key="3">
    <source>
        <dbReference type="ARBA" id="ARBA00017632"/>
    </source>
</evidence>
<evidence type="ECO:0000256" key="1">
    <source>
        <dbReference type="ARBA" id="ARBA00008142"/>
    </source>
</evidence>
<feature type="binding site" evidence="11">
    <location>
        <position position="10"/>
    </location>
    <ligand>
        <name>ATP</name>
        <dbReference type="ChEBI" id="CHEBI:30616"/>
    </ligand>
</feature>
<dbReference type="NCBIfam" id="NF001908">
    <property type="entry name" value="PRK00668.1"/>
    <property type="match status" value="1"/>
</dbReference>
<dbReference type="GO" id="GO:0005524">
    <property type="term" value="F:ATP binding"/>
    <property type="evidence" value="ECO:0007669"/>
    <property type="project" value="UniProtKB-KW"/>
</dbReference>
<comment type="similarity">
    <text evidence="1 11 12">Belongs to the NDK family.</text>
</comment>
<dbReference type="Proteomes" id="UP000811545">
    <property type="component" value="Unassembled WGS sequence"/>
</dbReference>
<dbReference type="Pfam" id="PF00334">
    <property type="entry name" value="NDK"/>
    <property type="match status" value="1"/>
</dbReference>
<evidence type="ECO:0000256" key="2">
    <source>
        <dbReference type="ARBA" id="ARBA00012966"/>
    </source>
</evidence>
<comment type="caution">
    <text evidence="14">The sequence shown here is derived from an EMBL/GenBank/DDBJ whole genome shotgun (WGS) entry which is preliminary data.</text>
</comment>
<protein>
    <recommendedName>
        <fullName evidence="3">Nucleoside diphosphate kinase</fullName>
        <ecNumber evidence="2">2.7.4.6</ecNumber>
    </recommendedName>
</protein>
<keyword evidence="4 14" id="KW-0808">Transferase</keyword>
<dbReference type="GO" id="GO:0046872">
    <property type="term" value="F:metal ion binding"/>
    <property type="evidence" value="ECO:0007669"/>
    <property type="project" value="UniProtKB-KW"/>
</dbReference>
<evidence type="ECO:0000256" key="6">
    <source>
        <dbReference type="ARBA" id="ARBA00022741"/>
    </source>
</evidence>
<evidence type="ECO:0000313" key="15">
    <source>
        <dbReference type="Proteomes" id="UP000811545"/>
    </source>
</evidence>